<evidence type="ECO:0000313" key="8">
    <source>
        <dbReference type="EMBL" id="OCK77348.1"/>
    </source>
</evidence>
<feature type="compositionally biased region" description="Low complexity" evidence="5">
    <location>
        <begin position="19"/>
        <end position="31"/>
    </location>
</feature>
<dbReference type="EMBL" id="KV745134">
    <property type="protein sequence ID" value="OCK77348.1"/>
    <property type="molecule type" value="Genomic_DNA"/>
</dbReference>
<evidence type="ECO:0000256" key="6">
    <source>
        <dbReference type="SAM" id="Phobius"/>
    </source>
</evidence>
<gene>
    <name evidence="8" type="ORF">K432DRAFT_334057</name>
</gene>
<reference evidence="8 9" key="1">
    <citation type="journal article" date="2016" name="Nat. Commun.">
        <title>Ectomycorrhizal ecology is imprinted in the genome of the dominant symbiotic fungus Cenococcum geophilum.</title>
        <authorList>
            <consortium name="DOE Joint Genome Institute"/>
            <person name="Peter M."/>
            <person name="Kohler A."/>
            <person name="Ohm R.A."/>
            <person name="Kuo A."/>
            <person name="Krutzmann J."/>
            <person name="Morin E."/>
            <person name="Arend M."/>
            <person name="Barry K.W."/>
            <person name="Binder M."/>
            <person name="Choi C."/>
            <person name="Clum A."/>
            <person name="Copeland A."/>
            <person name="Grisel N."/>
            <person name="Haridas S."/>
            <person name="Kipfer T."/>
            <person name="LaButti K."/>
            <person name="Lindquist E."/>
            <person name="Lipzen A."/>
            <person name="Maire R."/>
            <person name="Meier B."/>
            <person name="Mihaltcheva S."/>
            <person name="Molinier V."/>
            <person name="Murat C."/>
            <person name="Poggeler S."/>
            <person name="Quandt C.A."/>
            <person name="Sperisen C."/>
            <person name="Tritt A."/>
            <person name="Tisserant E."/>
            <person name="Crous P.W."/>
            <person name="Henrissat B."/>
            <person name="Nehls U."/>
            <person name="Egli S."/>
            <person name="Spatafora J.W."/>
            <person name="Grigoriev I.V."/>
            <person name="Martin F.M."/>
        </authorList>
    </citation>
    <scope>NUCLEOTIDE SEQUENCE [LARGE SCALE GENOMIC DNA]</scope>
    <source>
        <strain evidence="8 9">CBS 459.81</strain>
    </source>
</reference>
<evidence type="ECO:0000256" key="4">
    <source>
        <dbReference type="ARBA" id="ARBA00023136"/>
    </source>
</evidence>
<organism evidence="8 9">
    <name type="scientific">Lepidopterella palustris CBS 459.81</name>
    <dbReference type="NCBI Taxonomy" id="1314670"/>
    <lineage>
        <taxon>Eukaryota</taxon>
        <taxon>Fungi</taxon>
        <taxon>Dikarya</taxon>
        <taxon>Ascomycota</taxon>
        <taxon>Pezizomycotina</taxon>
        <taxon>Dothideomycetes</taxon>
        <taxon>Pleosporomycetidae</taxon>
        <taxon>Mytilinidiales</taxon>
        <taxon>Argynnaceae</taxon>
        <taxon>Lepidopterella</taxon>
    </lineage>
</organism>
<proteinExistence type="predicted"/>
<evidence type="ECO:0000256" key="1">
    <source>
        <dbReference type="ARBA" id="ARBA00004141"/>
    </source>
</evidence>
<dbReference type="InterPro" id="IPR036259">
    <property type="entry name" value="MFS_trans_sf"/>
</dbReference>
<feature type="transmembrane region" description="Helical" evidence="6">
    <location>
        <begin position="411"/>
        <end position="433"/>
    </location>
</feature>
<feature type="region of interest" description="Disordered" evidence="5">
    <location>
        <begin position="548"/>
        <end position="580"/>
    </location>
</feature>
<protein>
    <submittedName>
        <fullName evidence="8">MFS general substrate transporter</fullName>
    </submittedName>
</protein>
<feature type="compositionally biased region" description="Gly residues" evidence="5">
    <location>
        <begin position="559"/>
        <end position="571"/>
    </location>
</feature>
<feature type="transmembrane region" description="Helical" evidence="6">
    <location>
        <begin position="356"/>
        <end position="376"/>
    </location>
</feature>
<feature type="transmembrane region" description="Helical" evidence="6">
    <location>
        <begin position="279"/>
        <end position="296"/>
    </location>
</feature>
<name>A0A8E2E4W5_9PEZI</name>
<feature type="transmembrane region" description="Helical" evidence="6">
    <location>
        <begin position="255"/>
        <end position="273"/>
    </location>
</feature>
<feature type="transmembrane region" description="Helical" evidence="6">
    <location>
        <begin position="53"/>
        <end position="74"/>
    </location>
</feature>
<feature type="transmembrane region" description="Helical" evidence="6">
    <location>
        <begin position="147"/>
        <end position="169"/>
    </location>
</feature>
<feature type="transmembrane region" description="Helical" evidence="6">
    <location>
        <begin position="445"/>
        <end position="470"/>
    </location>
</feature>
<sequence>MTEAAASATEQSPLILPNSASSTPSISSISKSSRTLADSELNRQDEPAQKISALRGALVVTSIGLLIFLQATNISILTTTQSAIAADLNAFEKVSWLTSSYLIAVSSISPLSGRLCQLFSPRLCMFVSTIIVCIGSAITSLSSSFEVFVLGRAVTGAGAAGILIVATIIAIQMAGAKNRGLYIGLINSGMTVGVSLGAVIAGAVEPKFGWKILFGIQSPISLGAGLCLLFGLPAKYIASRGDFAGLPLRQKLARVDYFGAISLTTTILLFLLGLSGPRILPTPIILSLLLFPLFVINESRFATDPIIPIAVLRSRGTLLTCLGTVGFMMARWSVLFFTPVYALAIRNWSPAVAGSILIPTNAGFALGGLLAGLFHIRRTGSFYVPSLVSMGLFPVTLLALALTSVPSTPATAYVVLVFLNGLFTGAALNYTLVHALHLTPASVHPIVLALIATFRGFAGSFGSAIGGGFFMRILYKALVEGFQNAGLKHKQGLVRKLMGSPALVRGLDSTDREVAVSAYEIGIRALFLAGMGLSVVMVLIQAGTGWRGPGEDKENGAGVVEGEGVGEGEVGGEQSLIGGS</sequence>
<keyword evidence="9" id="KW-1185">Reference proteome</keyword>
<dbReference type="InterPro" id="IPR011701">
    <property type="entry name" value="MFS"/>
</dbReference>
<comment type="subcellular location">
    <subcellularLocation>
        <location evidence="1">Membrane</location>
        <topology evidence="1">Multi-pass membrane protein</topology>
    </subcellularLocation>
</comment>
<feature type="region of interest" description="Disordered" evidence="5">
    <location>
        <begin position="1"/>
        <end position="31"/>
    </location>
</feature>
<dbReference type="OrthoDB" id="4160219at2759"/>
<keyword evidence="4 6" id="KW-0472">Membrane</keyword>
<feature type="transmembrane region" description="Helical" evidence="6">
    <location>
        <begin position="94"/>
        <end position="111"/>
    </location>
</feature>
<dbReference type="AlphaFoldDB" id="A0A8E2E4W5"/>
<keyword evidence="2 6" id="KW-0812">Transmembrane</keyword>
<dbReference type="GO" id="GO:0000329">
    <property type="term" value="C:fungal-type vacuole membrane"/>
    <property type="evidence" value="ECO:0007669"/>
    <property type="project" value="TreeGrafter"/>
</dbReference>
<dbReference type="Proteomes" id="UP000250266">
    <property type="component" value="Unassembled WGS sequence"/>
</dbReference>
<feature type="transmembrane region" description="Helical" evidence="6">
    <location>
        <begin position="521"/>
        <end position="540"/>
    </location>
</feature>
<evidence type="ECO:0000256" key="2">
    <source>
        <dbReference type="ARBA" id="ARBA00022692"/>
    </source>
</evidence>
<feature type="transmembrane region" description="Helical" evidence="6">
    <location>
        <begin position="317"/>
        <end position="344"/>
    </location>
</feature>
<keyword evidence="3 6" id="KW-1133">Transmembrane helix</keyword>
<dbReference type="PANTHER" id="PTHR23501:SF6">
    <property type="entry name" value="MULTIDRUG TRANSPORTER, PUTATIVE (AFU_ORTHOLOGUE AFUA_3G14560)-RELATED"/>
    <property type="match status" value="1"/>
</dbReference>
<dbReference type="Gene3D" id="1.20.1250.20">
    <property type="entry name" value="MFS general substrate transporter like domains"/>
    <property type="match status" value="2"/>
</dbReference>
<dbReference type="PANTHER" id="PTHR23501">
    <property type="entry name" value="MAJOR FACILITATOR SUPERFAMILY"/>
    <property type="match status" value="1"/>
</dbReference>
<feature type="transmembrane region" description="Helical" evidence="6">
    <location>
        <begin position="210"/>
        <end position="234"/>
    </location>
</feature>
<dbReference type="SUPFAM" id="SSF103473">
    <property type="entry name" value="MFS general substrate transporter"/>
    <property type="match status" value="1"/>
</dbReference>
<feature type="transmembrane region" description="Helical" evidence="6">
    <location>
        <begin position="383"/>
        <end position="405"/>
    </location>
</feature>
<dbReference type="Pfam" id="PF07690">
    <property type="entry name" value="MFS_1"/>
    <property type="match status" value="1"/>
</dbReference>
<evidence type="ECO:0000313" key="9">
    <source>
        <dbReference type="Proteomes" id="UP000250266"/>
    </source>
</evidence>
<feature type="transmembrane region" description="Helical" evidence="6">
    <location>
        <begin position="181"/>
        <end position="204"/>
    </location>
</feature>
<dbReference type="InterPro" id="IPR020846">
    <property type="entry name" value="MFS_dom"/>
</dbReference>
<dbReference type="PROSITE" id="PS50850">
    <property type="entry name" value="MFS"/>
    <property type="match status" value="1"/>
</dbReference>
<feature type="transmembrane region" description="Helical" evidence="6">
    <location>
        <begin position="123"/>
        <end position="141"/>
    </location>
</feature>
<evidence type="ECO:0000256" key="3">
    <source>
        <dbReference type="ARBA" id="ARBA00022989"/>
    </source>
</evidence>
<evidence type="ECO:0000256" key="5">
    <source>
        <dbReference type="SAM" id="MobiDB-lite"/>
    </source>
</evidence>
<evidence type="ECO:0000259" key="7">
    <source>
        <dbReference type="PROSITE" id="PS50850"/>
    </source>
</evidence>
<dbReference type="GO" id="GO:0015174">
    <property type="term" value="F:basic amino acid transmembrane transporter activity"/>
    <property type="evidence" value="ECO:0007669"/>
    <property type="project" value="TreeGrafter"/>
</dbReference>
<accession>A0A8E2E4W5</accession>
<feature type="domain" description="Major facilitator superfamily (MFS) profile" evidence="7">
    <location>
        <begin position="59"/>
        <end position="544"/>
    </location>
</feature>